<dbReference type="InterPro" id="IPR013094">
    <property type="entry name" value="AB_hydrolase_3"/>
</dbReference>
<dbReference type="InterPro" id="IPR050466">
    <property type="entry name" value="Carboxylest/Gibb_receptor"/>
</dbReference>
<dbReference type="PANTHER" id="PTHR23024">
    <property type="entry name" value="ARYLACETAMIDE DEACETYLASE"/>
    <property type="match status" value="1"/>
</dbReference>
<dbReference type="Proteomes" id="UP001158576">
    <property type="component" value="Chromosome 2"/>
</dbReference>
<proteinExistence type="predicted"/>
<accession>A0ABN7T707</accession>
<evidence type="ECO:0000313" key="2">
    <source>
        <dbReference type="EMBL" id="CAG5111134.1"/>
    </source>
</evidence>
<sequence>MKLFCSLLAASSSLEIAKGLKKDVAETMDFFQTVQLRADHLFRDMIQMHRDNVEDTDKRNPGHMEAQFRKDLTAKLAALIGINNSIRTETKTDTNRLHTPYSIFDSNPESSEKRPVIVYAHGGGYVASSVDLYSNFLTHLATETNAIVVAPHYRLAPRRMWPGQFDDVKDVITWISDHPEDLNADFTKMIIAGDGLGAAIGVSAAMQVAKNGIKKGDEYVTIPIHGAALLQPQLQMLNFDTPSYRKYNKLTLRKEDMAYSMTHLFAGERDLTLQDTLEYGHLIDAGMKNGPEVGFVDPVKWLSKETLGDYVPENLIYEETEHMWERKLKNRITNGSVSPLGQYDRMLQSIKNWYMNANEKDVLHDDAEMMSRRLAKIDGMNVKFEETKNAMHNNFCWSQAFTGNELVQLGDEQVNDFINGIKALLKKPSAAHDEL</sequence>
<protein>
    <submittedName>
        <fullName evidence="2">Oidioi.mRNA.OKI2018_I69.chr2.g5468.t1.cds</fullName>
    </submittedName>
</protein>
<reference evidence="2 3" key="1">
    <citation type="submission" date="2021-04" db="EMBL/GenBank/DDBJ databases">
        <authorList>
            <person name="Bliznina A."/>
        </authorList>
    </citation>
    <scope>NUCLEOTIDE SEQUENCE [LARGE SCALE GENOMIC DNA]</scope>
</reference>
<dbReference type="InterPro" id="IPR029058">
    <property type="entry name" value="AB_hydrolase_fold"/>
</dbReference>
<gene>
    <name evidence="2" type="ORF">OKIOD_LOCUS14233</name>
</gene>
<dbReference type="EMBL" id="OU015567">
    <property type="protein sequence ID" value="CAG5111134.1"/>
    <property type="molecule type" value="Genomic_DNA"/>
</dbReference>
<evidence type="ECO:0000313" key="3">
    <source>
        <dbReference type="Proteomes" id="UP001158576"/>
    </source>
</evidence>
<keyword evidence="3" id="KW-1185">Reference proteome</keyword>
<dbReference type="PANTHER" id="PTHR23024:SF24">
    <property type="entry name" value="ALPHA_BETA HYDROLASE FOLD-3 DOMAIN-CONTAINING PROTEIN"/>
    <property type="match status" value="1"/>
</dbReference>
<organism evidence="2 3">
    <name type="scientific">Oikopleura dioica</name>
    <name type="common">Tunicate</name>
    <dbReference type="NCBI Taxonomy" id="34765"/>
    <lineage>
        <taxon>Eukaryota</taxon>
        <taxon>Metazoa</taxon>
        <taxon>Chordata</taxon>
        <taxon>Tunicata</taxon>
        <taxon>Appendicularia</taxon>
        <taxon>Copelata</taxon>
        <taxon>Oikopleuridae</taxon>
        <taxon>Oikopleura</taxon>
    </lineage>
</organism>
<evidence type="ECO:0000259" key="1">
    <source>
        <dbReference type="Pfam" id="PF07859"/>
    </source>
</evidence>
<feature type="domain" description="Alpha/beta hydrolase fold-3" evidence="1">
    <location>
        <begin position="117"/>
        <end position="270"/>
    </location>
</feature>
<dbReference type="Pfam" id="PF07859">
    <property type="entry name" value="Abhydrolase_3"/>
    <property type="match status" value="1"/>
</dbReference>
<dbReference type="Gene3D" id="3.40.50.1820">
    <property type="entry name" value="alpha/beta hydrolase"/>
    <property type="match status" value="1"/>
</dbReference>
<name>A0ABN7T707_OIKDI</name>
<dbReference type="SUPFAM" id="SSF53474">
    <property type="entry name" value="alpha/beta-Hydrolases"/>
    <property type="match status" value="1"/>
</dbReference>